<feature type="region of interest" description="Disordered" evidence="1">
    <location>
        <begin position="148"/>
        <end position="177"/>
    </location>
</feature>
<name>A0A1Y3BKL7_EURMA</name>
<proteinExistence type="predicted"/>
<gene>
    <name evidence="2" type="ORF">BLA29_009980</name>
</gene>
<comment type="caution">
    <text evidence="2">The sequence shown here is derived from an EMBL/GenBank/DDBJ whole genome shotgun (WGS) entry which is preliminary data.</text>
</comment>
<dbReference type="AlphaFoldDB" id="A0A1Y3BKL7"/>
<feature type="non-terminal residue" evidence="2">
    <location>
        <position position="238"/>
    </location>
</feature>
<reference evidence="2 3" key="1">
    <citation type="submission" date="2017-03" db="EMBL/GenBank/DDBJ databases">
        <title>Genome Survey of Euroglyphus maynei.</title>
        <authorList>
            <person name="Arlian L.G."/>
            <person name="Morgan M.S."/>
            <person name="Rider S.D."/>
        </authorList>
    </citation>
    <scope>NUCLEOTIDE SEQUENCE [LARGE SCALE GENOMIC DNA]</scope>
    <source>
        <strain evidence="2">Arlian Lab</strain>
        <tissue evidence="2">Whole body</tissue>
    </source>
</reference>
<accession>A0A1Y3BKL7</accession>
<evidence type="ECO:0000256" key="1">
    <source>
        <dbReference type="SAM" id="MobiDB-lite"/>
    </source>
</evidence>
<evidence type="ECO:0000313" key="3">
    <source>
        <dbReference type="Proteomes" id="UP000194236"/>
    </source>
</evidence>
<protein>
    <submittedName>
        <fullName evidence="2">Uncharacterized protein</fullName>
    </submittedName>
</protein>
<dbReference type="EMBL" id="MUJZ01021735">
    <property type="protein sequence ID" value="OTF79715.1"/>
    <property type="molecule type" value="Genomic_DNA"/>
</dbReference>
<dbReference type="Proteomes" id="UP000194236">
    <property type="component" value="Unassembled WGS sequence"/>
</dbReference>
<keyword evidence="3" id="KW-1185">Reference proteome</keyword>
<evidence type="ECO:0000313" key="2">
    <source>
        <dbReference type="EMBL" id="OTF79715.1"/>
    </source>
</evidence>
<sequence length="238" mass="28221">AKNYDYIFSPFIIPSNINNDVDNDNENHHHPLDLYDLFQCQFNSDYNNYIRDLKEMSKVWQIHGTIHNYPIIDKIIQHVKSYGRLNHYCLTPFMFSHKWRFIISLIRDHTIPPTTLQTQTQRIRHMSGGNIFRQSTHNNNDNEFIITAKQRNRRKSGPPNMLENTSSSSSQLTQNGSIRLSTSDESLDTLVCPHYIKEYVQYLQSLGFSSIKSQKVVSFRKNMDFDKQRSTHDHYYYY</sequence>
<feature type="non-terminal residue" evidence="2">
    <location>
        <position position="1"/>
    </location>
</feature>
<organism evidence="2 3">
    <name type="scientific">Euroglyphus maynei</name>
    <name type="common">Mayne's house dust mite</name>
    <dbReference type="NCBI Taxonomy" id="6958"/>
    <lineage>
        <taxon>Eukaryota</taxon>
        <taxon>Metazoa</taxon>
        <taxon>Ecdysozoa</taxon>
        <taxon>Arthropoda</taxon>
        <taxon>Chelicerata</taxon>
        <taxon>Arachnida</taxon>
        <taxon>Acari</taxon>
        <taxon>Acariformes</taxon>
        <taxon>Sarcoptiformes</taxon>
        <taxon>Astigmata</taxon>
        <taxon>Psoroptidia</taxon>
        <taxon>Analgoidea</taxon>
        <taxon>Pyroglyphidae</taxon>
        <taxon>Pyroglyphinae</taxon>
        <taxon>Euroglyphus</taxon>
    </lineage>
</organism>